<protein>
    <submittedName>
        <fullName evidence="9">M56 family peptidase</fullName>
    </submittedName>
</protein>
<reference evidence="9 10" key="1">
    <citation type="journal article" date="2018" name="ACS Chem. Biol.">
        <title>Ketoreductase domain dysfunction expands chemodiversity: malyngamide biosynthesis in the cyanobacterium Okeania hirsuta.</title>
        <authorList>
            <person name="Moss N.A."/>
            <person name="Leao T."/>
            <person name="Rankin M."/>
            <person name="McCullough T.M."/>
            <person name="Qu P."/>
            <person name="Korobeynikov A."/>
            <person name="Smith J.L."/>
            <person name="Gerwick L."/>
            <person name="Gerwick W.H."/>
        </authorList>
    </citation>
    <scope>NUCLEOTIDE SEQUENCE [LARGE SCALE GENOMIC DNA]</scope>
    <source>
        <strain evidence="9 10">PAB10Feb10-1</strain>
    </source>
</reference>
<feature type="domain" description="Peptidase M48" evidence="8">
    <location>
        <begin position="128"/>
        <end position="163"/>
    </location>
</feature>
<feature type="transmembrane region" description="Helical" evidence="7">
    <location>
        <begin position="260"/>
        <end position="279"/>
    </location>
</feature>
<evidence type="ECO:0000313" key="10">
    <source>
        <dbReference type="Proteomes" id="UP000269154"/>
    </source>
</evidence>
<dbReference type="GO" id="GO:0004222">
    <property type="term" value="F:metalloendopeptidase activity"/>
    <property type="evidence" value="ECO:0007669"/>
    <property type="project" value="InterPro"/>
</dbReference>
<evidence type="ECO:0000313" key="9">
    <source>
        <dbReference type="EMBL" id="RQH44559.1"/>
    </source>
</evidence>
<dbReference type="Proteomes" id="UP000269154">
    <property type="component" value="Unassembled WGS sequence"/>
</dbReference>
<evidence type="ECO:0000256" key="6">
    <source>
        <dbReference type="RuleBase" id="RU003983"/>
    </source>
</evidence>
<dbReference type="CDD" id="cd07326">
    <property type="entry name" value="M56_BlaR1_MecR1_like"/>
    <property type="match status" value="1"/>
</dbReference>
<dbReference type="PANTHER" id="PTHR34978:SF3">
    <property type="entry name" value="SLR0241 PROTEIN"/>
    <property type="match status" value="1"/>
</dbReference>
<keyword evidence="3 6" id="KW-0378">Hydrolase</keyword>
<dbReference type="AlphaFoldDB" id="A0A3N6PMW9"/>
<organism evidence="9 10">
    <name type="scientific">Okeania hirsuta</name>
    <dbReference type="NCBI Taxonomy" id="1458930"/>
    <lineage>
        <taxon>Bacteria</taxon>
        <taxon>Bacillati</taxon>
        <taxon>Cyanobacteriota</taxon>
        <taxon>Cyanophyceae</taxon>
        <taxon>Oscillatoriophycideae</taxon>
        <taxon>Oscillatoriales</taxon>
        <taxon>Microcoleaceae</taxon>
        <taxon>Okeania</taxon>
    </lineage>
</organism>
<gene>
    <name evidence="9" type="ORF">D5R40_11585</name>
</gene>
<sequence>MHLIIILGAVGLSYGLRKAYFFTPRNWGQRWERSLLLFISSPIILITTAIAVICMGPQGEMLGLSTGWLSYLLAWVFCGWTAILGLILGYEGWRSVQKVNNYPQIIIEGKSVRLLDTPILFSAQIGFWNSQLVVSKGLIERLNSEQLYAVLNHEQAHYYYRDNFWFFWFGWLGKIAPFLPNTEMLWHELLTLREVRADQWAKKQVDGLLLAETLLLMVSDRLTQPANFAAAFSCTTPPNRLTERIDALLAEPDFSIQQNNYWFCSCILLNFFPLITMLFHQ</sequence>
<evidence type="ECO:0000256" key="1">
    <source>
        <dbReference type="ARBA" id="ARBA00022670"/>
    </source>
</evidence>
<dbReference type="InterPro" id="IPR001915">
    <property type="entry name" value="Peptidase_M48"/>
</dbReference>
<comment type="caution">
    <text evidence="9">The sequence shown here is derived from an EMBL/GenBank/DDBJ whole genome shotgun (WGS) entry which is preliminary data.</text>
</comment>
<evidence type="ECO:0000256" key="4">
    <source>
        <dbReference type="ARBA" id="ARBA00022833"/>
    </source>
</evidence>
<dbReference type="Pfam" id="PF01435">
    <property type="entry name" value="Peptidase_M48"/>
    <property type="match status" value="1"/>
</dbReference>
<keyword evidence="7" id="KW-0812">Transmembrane</keyword>
<evidence type="ECO:0000256" key="2">
    <source>
        <dbReference type="ARBA" id="ARBA00022723"/>
    </source>
</evidence>
<keyword evidence="4 6" id="KW-0862">Zinc</keyword>
<comment type="cofactor">
    <cofactor evidence="6">
        <name>Zn(2+)</name>
        <dbReference type="ChEBI" id="CHEBI:29105"/>
    </cofactor>
    <text evidence="6">Binds 1 zinc ion per subunit.</text>
</comment>
<keyword evidence="10" id="KW-1185">Reference proteome</keyword>
<evidence type="ECO:0000259" key="8">
    <source>
        <dbReference type="Pfam" id="PF01435"/>
    </source>
</evidence>
<feature type="transmembrane region" description="Helical" evidence="7">
    <location>
        <begin position="35"/>
        <end position="56"/>
    </location>
</feature>
<accession>A0A3N6PMW9</accession>
<dbReference type="Gene3D" id="3.30.2010.10">
    <property type="entry name" value="Metalloproteases ('zincins'), catalytic domain"/>
    <property type="match status" value="1"/>
</dbReference>
<keyword evidence="1 6" id="KW-0645">Protease</keyword>
<dbReference type="RefSeq" id="WP_124147452.1">
    <property type="nucleotide sequence ID" value="NZ_CAWOKI010000264.1"/>
</dbReference>
<dbReference type="EMBL" id="RCBY01000052">
    <property type="protein sequence ID" value="RQH44559.1"/>
    <property type="molecule type" value="Genomic_DNA"/>
</dbReference>
<evidence type="ECO:0000256" key="7">
    <source>
        <dbReference type="SAM" id="Phobius"/>
    </source>
</evidence>
<keyword evidence="2" id="KW-0479">Metal-binding</keyword>
<keyword evidence="5 6" id="KW-0482">Metalloprotease</keyword>
<keyword evidence="7" id="KW-1133">Transmembrane helix</keyword>
<evidence type="ECO:0000256" key="5">
    <source>
        <dbReference type="ARBA" id="ARBA00023049"/>
    </source>
</evidence>
<dbReference type="GO" id="GO:0046872">
    <property type="term" value="F:metal ion binding"/>
    <property type="evidence" value="ECO:0007669"/>
    <property type="project" value="UniProtKB-KW"/>
</dbReference>
<dbReference type="GO" id="GO:0006508">
    <property type="term" value="P:proteolysis"/>
    <property type="evidence" value="ECO:0007669"/>
    <property type="project" value="UniProtKB-KW"/>
</dbReference>
<feature type="transmembrane region" description="Helical" evidence="7">
    <location>
        <begin position="68"/>
        <end position="90"/>
    </location>
</feature>
<evidence type="ECO:0000256" key="3">
    <source>
        <dbReference type="ARBA" id="ARBA00022801"/>
    </source>
</evidence>
<name>A0A3N6PMW9_9CYAN</name>
<dbReference type="PANTHER" id="PTHR34978">
    <property type="entry name" value="POSSIBLE SENSOR-TRANSDUCER PROTEIN BLAR"/>
    <property type="match status" value="1"/>
</dbReference>
<proteinExistence type="inferred from homology"/>
<dbReference type="OrthoDB" id="462286at2"/>
<comment type="similarity">
    <text evidence="6">Belongs to the peptidase M48 family.</text>
</comment>
<keyword evidence="7" id="KW-0472">Membrane</keyword>
<dbReference type="InterPro" id="IPR052173">
    <property type="entry name" value="Beta-lactam_resp_regulator"/>
</dbReference>